<keyword evidence="5" id="KW-0547">Nucleotide-binding</keyword>
<reference evidence="18" key="1">
    <citation type="submission" date="2021-02" db="EMBL/GenBank/DDBJ databases">
        <authorList>
            <person name="Cremers G."/>
            <person name="Picone N."/>
        </authorList>
    </citation>
    <scope>NUCLEOTIDE SEQUENCE</scope>
    <source>
        <strain evidence="18">PQ17</strain>
    </source>
</reference>
<dbReference type="PANTHER" id="PTHR43152">
    <property type="entry name" value="UVRABC SYSTEM PROTEIN A"/>
    <property type="match status" value="1"/>
</dbReference>
<evidence type="ECO:0000256" key="3">
    <source>
        <dbReference type="ARBA" id="ARBA00022723"/>
    </source>
</evidence>
<dbReference type="InterPro" id="IPR041102">
    <property type="entry name" value="UvrA_inter"/>
</dbReference>
<keyword evidence="11" id="KW-0267">Excision nuclease</keyword>
<keyword evidence="19" id="KW-1185">Reference proteome</keyword>
<comment type="subcellular location">
    <subcellularLocation>
        <location evidence="1">Cytoplasm</location>
    </subcellularLocation>
</comment>
<evidence type="ECO:0000256" key="16">
    <source>
        <dbReference type="ARBA" id="ARBA00042156"/>
    </source>
</evidence>
<evidence type="ECO:0000256" key="7">
    <source>
        <dbReference type="ARBA" id="ARBA00022769"/>
    </source>
</evidence>
<organism evidence="18 19">
    <name type="scientific">Candidatus Methylacidithermus pantelleriae</name>
    <dbReference type="NCBI Taxonomy" id="2744239"/>
    <lineage>
        <taxon>Bacteria</taxon>
        <taxon>Pseudomonadati</taxon>
        <taxon>Verrucomicrobiota</taxon>
        <taxon>Methylacidiphilae</taxon>
        <taxon>Methylacidiphilales</taxon>
        <taxon>Methylacidiphilaceae</taxon>
        <taxon>Candidatus Methylacidithermus</taxon>
    </lineage>
</organism>
<evidence type="ECO:0000313" key="19">
    <source>
        <dbReference type="Proteomes" id="UP000663859"/>
    </source>
</evidence>
<dbReference type="Gene3D" id="1.20.1580.10">
    <property type="entry name" value="ABC transporter ATPase like domain"/>
    <property type="match status" value="3"/>
</dbReference>
<accession>A0A8J2FVY0</accession>
<dbReference type="PROSITE" id="PS50893">
    <property type="entry name" value="ABC_TRANSPORTER_2"/>
    <property type="match status" value="1"/>
</dbReference>
<dbReference type="GO" id="GO:0008270">
    <property type="term" value="F:zinc ion binding"/>
    <property type="evidence" value="ECO:0007669"/>
    <property type="project" value="UniProtKB-KW"/>
</dbReference>
<evidence type="ECO:0000256" key="6">
    <source>
        <dbReference type="ARBA" id="ARBA00022763"/>
    </source>
</evidence>
<evidence type="ECO:0000256" key="2">
    <source>
        <dbReference type="ARBA" id="ARBA00022490"/>
    </source>
</evidence>
<dbReference type="InterPro" id="IPR004602">
    <property type="entry name" value="UvrA"/>
</dbReference>
<keyword evidence="2" id="KW-0963">Cytoplasm</keyword>
<evidence type="ECO:0000256" key="4">
    <source>
        <dbReference type="ARBA" id="ARBA00022737"/>
    </source>
</evidence>
<dbReference type="InterPro" id="IPR013815">
    <property type="entry name" value="ATP_grasp_subdomain_1"/>
</dbReference>
<dbReference type="NCBIfam" id="TIGR00630">
    <property type="entry name" value="uvra"/>
    <property type="match status" value="1"/>
</dbReference>
<dbReference type="GO" id="GO:0006289">
    <property type="term" value="P:nucleotide-excision repair"/>
    <property type="evidence" value="ECO:0007669"/>
    <property type="project" value="InterPro"/>
</dbReference>
<comment type="similarity">
    <text evidence="14">Belongs to the ABC transporter superfamily. UvrA family.</text>
</comment>
<sequence>MSLVYPREGNRDSLVPKGCTYLGRVPRKENDNVFGSAMSFTTTETKEDVLWIAGARTHNLAGIEVAIPHGRLTVITGPSGSGKSSLAFHTLYAEGYRRYVETFSPYTRQFLERLPKPDLDKIEGVIPAIAVEQGKIVKSSRSTVATLTQILDLLKILFSRLGVAFCPRCSQLLRPKGPREITEELLACGKSEEAIVLFPMTLPKDSVWGEVFTFLQAQGFVRIWWQNRLWRVDETPPEGDPPLELWIVADRFLVKESLRSRISDSLERALELGKGRVDVLLREGECPWRHQRFASRWVCATCGYDQLPEPQPSLFTPHHPLGACSRCQGFGRTVDWDWAKVVPDPSLSLRRGAVAPLRSSRASGWWDKMLAACRKRGIPIHVPVGELGEKEKAFIWEGDEAFPSEEKTGWRGVLGFFEFLATKSYKPHIRIFLSKYRSYTPCPACQGSGLNERACQFRIAFGGDRWLTLADTLALTAAEATKLFQALSIPSWDRVSEELRTALVRRLEALVEVGLGYLALSRPSRTLSGGETQRVHLISCLGSGLVHTLFVLDEPTVGLHPRDSARLVGALEKLRDGGNTVVVVEHDEAIIRRADHIVELGPGRGSGGGRVVFSGSPAELLRHPSSLTGAYLSGRSQVARHGVREPKPGFWLKLSGIRAHNLSGIDVSLPLGVLVCLVGVSGSGKSTLLEQGIIAGLSQKLSLSVDIERQGSVEAVEGWEHIRDVIFVDPAPPSRTPRSVVASYVGVLDPLRELFARTEEAQLKDLRAVDFSFNAGKGRCPRCKGAGVEEVPMQFLADVFLPCSACDGRRFQEPVLEVRYHGRTILDVLDCTAEDALDFFEGVGKRAAEPEKRWNLRICEGLELLRSVGLGYLKLGQRLSELSGGESQRIKLAAHLMQGLGQERRVPNRSQTTLLLMDEPSVGLHPDDLQALVATLDRLLNLGYSIVIIEHNLDLIRCADWLVELGPGGGPEGGKVIASGPPGEVARQQGSPTGELLQRKWQERGESLASPPAVWGSPRRPLPSGVISIRNATHHNLQSVSLDIPWGRWTAFSGLSGSGKSTLAFELLFAEGQRRYLECVSPYVRQFVEQLERPEVESVTGVPPSVAVEQRASLAGPKSTVGTVTEIYPFLRLLYAKLGLPHDPKTGERAQKQTLEEIARKIDQLLLRTQRLWVLAPLVRGRKGSYARLGLWAQKKGYPYLWVDGRMIASDSYQPLARFREHTIHVVLGELNASGSPEKMRVLVQEGLSLGKGSVYTLDSRGKLVLYSVHFHCPSTGSSFEELDPRLFSFHSPHGWCPACRGFGVELLGRQEDRLEGFGEQGLEGVPQTGSGSALCECCGGQRLNELARRVTLPLGAWLHPDGPTLPELCRLTIRELVRYWDSIKLEGTLALIASEIHQQVRQRLAFLEGVGLGYLTLDRPMGTLSAGESQRIRLAAQLGSPLQGVLYVLDEPTIGLHPRECQGLLDAVEKLKARRNTIVMVEHDEEALRRADWIVELGPGAGKGGGKIVAEGKWDELIEKDCATARAFRQTRRHPLRGARRPCPGEQGWLRVEGACVHNLKDLVVEIPLGRLVVICGPSGAGKSTLLQHVVFPAVCGSEPGRKNRPKGRAQEGSGWKRVEGAERIGGVRLVDSEPIGKTPRSTPATYIGLMDALREFFASLPLARQRGYGPGRFSYNNREGQCPQCGGCGMLRVQLPLLSPTTLRCQGCKGMRFNPQTLEVQYRGRNLAQVLALTAEEALEFFSGLPRIERKLRLLCDVGLGYLPLGQPSPTLSGGEAQRIKLVAELEAWSVAFRMGRSRKGLLPYLYLLEEPTIGLHLEDVTKLLATLQALVDQGHTVVVVEHHPEVIAEADWVIELGPGAAEEGGWIVASGPPETIVTVPGSPTGPYLEAVLQEASQ</sequence>
<dbReference type="GO" id="GO:0004518">
    <property type="term" value="F:nuclease activity"/>
    <property type="evidence" value="ECO:0007669"/>
    <property type="project" value="UniProtKB-KW"/>
</dbReference>
<keyword evidence="7" id="KW-0228">DNA excision</keyword>
<evidence type="ECO:0000256" key="12">
    <source>
        <dbReference type="ARBA" id="ARBA00023125"/>
    </source>
</evidence>
<dbReference type="InterPro" id="IPR003439">
    <property type="entry name" value="ABC_transporter-like_ATP-bd"/>
</dbReference>
<dbReference type="Pfam" id="PF17760">
    <property type="entry name" value="UvrA_inter"/>
    <property type="match status" value="2"/>
</dbReference>
<evidence type="ECO:0000256" key="1">
    <source>
        <dbReference type="ARBA" id="ARBA00004496"/>
    </source>
</evidence>
<dbReference type="GO" id="GO:0016887">
    <property type="term" value="F:ATP hydrolysis activity"/>
    <property type="evidence" value="ECO:0007669"/>
    <property type="project" value="InterPro"/>
</dbReference>
<proteinExistence type="inferred from homology"/>
<feature type="domain" description="ABC transporter" evidence="17">
    <location>
        <begin position="325"/>
        <end position="627"/>
    </location>
</feature>
<keyword evidence="13" id="KW-0234">DNA repair</keyword>
<dbReference type="PROSITE" id="PS00211">
    <property type="entry name" value="ABC_TRANSPORTER_1"/>
    <property type="match status" value="2"/>
</dbReference>
<evidence type="ECO:0000256" key="11">
    <source>
        <dbReference type="ARBA" id="ARBA00022881"/>
    </source>
</evidence>
<keyword evidence="4" id="KW-0677">Repeat</keyword>
<dbReference type="InterPro" id="IPR041552">
    <property type="entry name" value="UvrA_DNA-bd"/>
</dbReference>
<dbReference type="PANTHER" id="PTHR43152:SF3">
    <property type="entry name" value="UVRABC SYSTEM PROTEIN A"/>
    <property type="match status" value="1"/>
</dbReference>
<evidence type="ECO:0000313" key="18">
    <source>
        <dbReference type="EMBL" id="CAF0696091.1"/>
    </source>
</evidence>
<protein>
    <recommendedName>
        <fullName evidence="15">UvrABC system protein A</fullName>
    </recommendedName>
    <alternativeName>
        <fullName evidence="16">Excinuclease ABC subunit A</fullName>
    </alternativeName>
</protein>
<dbReference type="GO" id="GO:0005524">
    <property type="term" value="F:ATP binding"/>
    <property type="evidence" value="ECO:0007669"/>
    <property type="project" value="UniProtKB-KW"/>
</dbReference>
<keyword evidence="12" id="KW-0238">DNA-binding</keyword>
<keyword evidence="10" id="KW-0067">ATP-binding</keyword>
<evidence type="ECO:0000256" key="5">
    <source>
        <dbReference type="ARBA" id="ARBA00022741"/>
    </source>
</evidence>
<dbReference type="InterPro" id="IPR027417">
    <property type="entry name" value="P-loop_NTPase"/>
</dbReference>
<dbReference type="InterPro" id="IPR003593">
    <property type="entry name" value="AAA+_ATPase"/>
</dbReference>
<evidence type="ECO:0000256" key="13">
    <source>
        <dbReference type="ARBA" id="ARBA00023204"/>
    </source>
</evidence>
<dbReference type="Gene3D" id="3.30.190.20">
    <property type="match status" value="1"/>
</dbReference>
<keyword evidence="3" id="KW-0479">Metal-binding</keyword>
<comment type="caution">
    <text evidence="18">The sequence shown here is derived from an EMBL/GenBank/DDBJ whole genome shotgun (WGS) entry which is preliminary data.</text>
</comment>
<dbReference type="Gene3D" id="3.40.50.300">
    <property type="entry name" value="P-loop containing nucleotide triphosphate hydrolases"/>
    <property type="match status" value="5"/>
</dbReference>
<evidence type="ECO:0000259" key="17">
    <source>
        <dbReference type="PROSITE" id="PS50893"/>
    </source>
</evidence>
<dbReference type="Pfam" id="PF17755">
    <property type="entry name" value="UvrA_DNA-bind"/>
    <property type="match status" value="1"/>
</dbReference>
<evidence type="ECO:0000256" key="10">
    <source>
        <dbReference type="ARBA" id="ARBA00022840"/>
    </source>
</evidence>
<evidence type="ECO:0000256" key="14">
    <source>
        <dbReference type="ARBA" id="ARBA00038000"/>
    </source>
</evidence>
<dbReference type="EMBL" id="CAJNOB010000012">
    <property type="protein sequence ID" value="CAF0696091.1"/>
    <property type="molecule type" value="Genomic_DNA"/>
</dbReference>
<dbReference type="GO" id="GO:0009380">
    <property type="term" value="C:excinuclease repair complex"/>
    <property type="evidence" value="ECO:0007669"/>
    <property type="project" value="InterPro"/>
</dbReference>
<evidence type="ECO:0000256" key="9">
    <source>
        <dbReference type="ARBA" id="ARBA00022833"/>
    </source>
</evidence>
<dbReference type="Gene3D" id="1.10.8.280">
    <property type="entry name" value="ABC transporter ATPase domain-like"/>
    <property type="match status" value="1"/>
</dbReference>
<evidence type="ECO:0000256" key="15">
    <source>
        <dbReference type="ARBA" id="ARBA00039316"/>
    </source>
</evidence>
<name>A0A8J2FVY0_9BACT</name>
<keyword evidence="6" id="KW-0227">DNA damage</keyword>
<keyword evidence="9" id="KW-0862">Zinc</keyword>
<dbReference type="Gene3D" id="3.30.1490.20">
    <property type="entry name" value="ATP-grasp fold, A domain"/>
    <property type="match status" value="1"/>
</dbReference>
<dbReference type="GO" id="GO:0005737">
    <property type="term" value="C:cytoplasm"/>
    <property type="evidence" value="ECO:0007669"/>
    <property type="project" value="UniProtKB-SubCell"/>
</dbReference>
<dbReference type="RefSeq" id="WP_214096295.1">
    <property type="nucleotide sequence ID" value="NZ_CAJNOB010000012.1"/>
</dbReference>
<dbReference type="GO" id="GO:0003677">
    <property type="term" value="F:DNA binding"/>
    <property type="evidence" value="ECO:0007669"/>
    <property type="project" value="UniProtKB-KW"/>
</dbReference>
<dbReference type="SMART" id="SM00382">
    <property type="entry name" value="AAA"/>
    <property type="match status" value="3"/>
</dbReference>
<evidence type="ECO:0000256" key="8">
    <source>
        <dbReference type="ARBA" id="ARBA00022771"/>
    </source>
</evidence>
<dbReference type="Proteomes" id="UP000663859">
    <property type="component" value="Unassembled WGS sequence"/>
</dbReference>
<dbReference type="SUPFAM" id="SSF52540">
    <property type="entry name" value="P-loop containing nucleoside triphosphate hydrolases"/>
    <property type="match status" value="4"/>
</dbReference>
<dbReference type="InterPro" id="IPR017871">
    <property type="entry name" value="ABC_transporter-like_CS"/>
</dbReference>
<gene>
    <name evidence="18" type="ORF">MPNT_20112</name>
</gene>
<keyword evidence="8" id="KW-0863">Zinc-finger</keyword>